<evidence type="ECO:0000256" key="4">
    <source>
        <dbReference type="ARBA" id="ARBA00023054"/>
    </source>
</evidence>
<evidence type="ECO:0000256" key="2">
    <source>
        <dbReference type="ARBA" id="ARBA00022473"/>
    </source>
</evidence>
<dbReference type="PANTHER" id="PTHR33405">
    <property type="entry name" value="PROTEIN FLX-LIKE 2"/>
    <property type="match status" value="1"/>
</dbReference>
<feature type="region of interest" description="Disordered" evidence="7">
    <location>
        <begin position="346"/>
        <end position="365"/>
    </location>
</feature>
<sequence length="365" mass="40610">MGSAQSNPIVGPLFLDFGTTPLMRIAVESCVCLPSAAAERRNKTFFSALRSHQHHPTPSSSSSSSPSHKVDKVGLLQMSSRHRVHHREPLSSRRGYPSDAPYARPPPPIPRPAIPPPHPAALLEEELELQHAEMRRVVADNRRLIEDRVVLQRDLAAAKEELHRMNLAIGDIRAEHELHSRELIDKGRKMESDLRAAEPLKSEVAQLRAEVQKLNTLKQELTGKVQTLNQDVARLQADNKQIPMLKSEIDGLRQELMRARTMVDYEKKANIEFMEQRQSMEKNLVSMAREVEKLRAELASVDGRQWGAGGPYGAQFGSPKGGYPALYADGYGPYGVHLGAVEKGPLYGAGATSRKGPEKSRTNRR</sequence>
<dbReference type="EMBL" id="SDMP01000008">
    <property type="protein sequence ID" value="RYR42456.1"/>
    <property type="molecule type" value="Genomic_DNA"/>
</dbReference>
<evidence type="ECO:0000256" key="6">
    <source>
        <dbReference type="SAM" id="Coils"/>
    </source>
</evidence>
<feature type="region of interest" description="Disordered" evidence="7">
    <location>
        <begin position="50"/>
        <end position="118"/>
    </location>
</feature>
<gene>
    <name evidence="8" type="ORF">Ahy_A08g038945</name>
</gene>
<feature type="coiled-coil region" evidence="6">
    <location>
        <begin position="141"/>
        <end position="304"/>
    </location>
</feature>
<dbReference type="GO" id="GO:0030154">
    <property type="term" value="P:cell differentiation"/>
    <property type="evidence" value="ECO:0007669"/>
    <property type="project" value="UniProtKB-KW"/>
</dbReference>
<keyword evidence="3" id="KW-0221">Differentiation</keyword>
<dbReference type="Proteomes" id="UP000289738">
    <property type="component" value="Chromosome A08"/>
</dbReference>
<proteinExistence type="inferred from homology"/>
<comment type="similarity">
    <text evidence="1">Belongs to the FLX family.</text>
</comment>
<evidence type="ECO:0008006" key="10">
    <source>
        <dbReference type="Google" id="ProtNLM"/>
    </source>
</evidence>
<evidence type="ECO:0000313" key="8">
    <source>
        <dbReference type="EMBL" id="RYR42456.1"/>
    </source>
</evidence>
<evidence type="ECO:0000256" key="3">
    <source>
        <dbReference type="ARBA" id="ARBA00022782"/>
    </source>
</evidence>
<keyword evidence="2" id="KW-0217">Developmental protein</keyword>
<protein>
    <recommendedName>
        <fullName evidence="10">Protein FLX-like</fullName>
    </recommendedName>
</protein>
<dbReference type="GO" id="GO:0009908">
    <property type="term" value="P:flower development"/>
    <property type="evidence" value="ECO:0007669"/>
    <property type="project" value="UniProtKB-KW"/>
</dbReference>
<evidence type="ECO:0000256" key="1">
    <source>
        <dbReference type="ARBA" id="ARBA00005405"/>
    </source>
</evidence>
<organism evidence="8 9">
    <name type="scientific">Arachis hypogaea</name>
    <name type="common">Peanut</name>
    <dbReference type="NCBI Taxonomy" id="3818"/>
    <lineage>
        <taxon>Eukaryota</taxon>
        <taxon>Viridiplantae</taxon>
        <taxon>Streptophyta</taxon>
        <taxon>Embryophyta</taxon>
        <taxon>Tracheophyta</taxon>
        <taxon>Spermatophyta</taxon>
        <taxon>Magnoliopsida</taxon>
        <taxon>eudicotyledons</taxon>
        <taxon>Gunneridae</taxon>
        <taxon>Pentapetalae</taxon>
        <taxon>rosids</taxon>
        <taxon>fabids</taxon>
        <taxon>Fabales</taxon>
        <taxon>Fabaceae</taxon>
        <taxon>Papilionoideae</taxon>
        <taxon>50 kb inversion clade</taxon>
        <taxon>dalbergioids sensu lato</taxon>
        <taxon>Dalbergieae</taxon>
        <taxon>Pterocarpus clade</taxon>
        <taxon>Arachis</taxon>
    </lineage>
</organism>
<reference evidence="8 9" key="1">
    <citation type="submission" date="2019-01" db="EMBL/GenBank/DDBJ databases">
        <title>Sequencing of cultivated peanut Arachis hypogaea provides insights into genome evolution and oil improvement.</title>
        <authorList>
            <person name="Chen X."/>
        </authorList>
    </citation>
    <scope>NUCLEOTIDE SEQUENCE [LARGE SCALE GENOMIC DNA]</scope>
    <source>
        <strain evidence="9">cv. Fuhuasheng</strain>
        <tissue evidence="8">Leaves</tissue>
    </source>
</reference>
<comment type="caution">
    <text evidence="8">The sequence shown here is derived from an EMBL/GenBank/DDBJ whole genome shotgun (WGS) entry which is preliminary data.</text>
</comment>
<keyword evidence="5" id="KW-0287">Flowering</keyword>
<evidence type="ECO:0000313" key="9">
    <source>
        <dbReference type="Proteomes" id="UP000289738"/>
    </source>
</evidence>
<feature type="compositionally biased region" description="Basic and acidic residues" evidence="7">
    <location>
        <begin position="355"/>
        <end position="365"/>
    </location>
</feature>
<feature type="compositionally biased region" description="Low complexity" evidence="7">
    <location>
        <begin position="56"/>
        <end position="67"/>
    </location>
</feature>
<feature type="compositionally biased region" description="Pro residues" evidence="7">
    <location>
        <begin position="103"/>
        <end position="118"/>
    </location>
</feature>
<keyword evidence="9" id="KW-1185">Reference proteome</keyword>
<keyword evidence="4 6" id="KW-0175">Coiled coil</keyword>
<dbReference type="Gene3D" id="1.10.287.510">
    <property type="entry name" value="Helix hairpin bin"/>
    <property type="match status" value="1"/>
</dbReference>
<accession>A0A445BV53</accession>
<evidence type="ECO:0000256" key="7">
    <source>
        <dbReference type="SAM" id="MobiDB-lite"/>
    </source>
</evidence>
<dbReference type="PANTHER" id="PTHR33405:SF20">
    <property type="entry name" value="PROTEIN FLX-LIKE 3"/>
    <property type="match status" value="1"/>
</dbReference>
<dbReference type="STRING" id="3818.A0A445BV53"/>
<evidence type="ECO:0000256" key="5">
    <source>
        <dbReference type="ARBA" id="ARBA00023089"/>
    </source>
</evidence>
<dbReference type="AlphaFoldDB" id="A0A445BV53"/>
<name>A0A445BV53_ARAHY</name>
<dbReference type="InterPro" id="IPR040353">
    <property type="entry name" value="FLX/FLX-like"/>
</dbReference>